<dbReference type="PANTHER" id="PTHR33973">
    <property type="entry name" value="OS07G0153300 PROTEIN"/>
    <property type="match status" value="1"/>
</dbReference>
<evidence type="ECO:0000313" key="2">
    <source>
        <dbReference type="Proteomes" id="UP000320314"/>
    </source>
</evidence>
<accession>A0A506TZK9</accession>
<dbReference type="PANTHER" id="PTHR33973:SF4">
    <property type="entry name" value="OS07G0153300 PROTEIN"/>
    <property type="match status" value="1"/>
</dbReference>
<dbReference type="EMBL" id="VHLH01000031">
    <property type="protein sequence ID" value="TPW26411.1"/>
    <property type="molecule type" value="Genomic_DNA"/>
</dbReference>
<organism evidence="1 2">
    <name type="scientific">Pararhizobium mangrovi</name>
    <dbReference type="NCBI Taxonomy" id="2590452"/>
    <lineage>
        <taxon>Bacteria</taxon>
        <taxon>Pseudomonadati</taxon>
        <taxon>Pseudomonadota</taxon>
        <taxon>Alphaproteobacteria</taxon>
        <taxon>Hyphomicrobiales</taxon>
        <taxon>Rhizobiaceae</taxon>
        <taxon>Rhizobium/Agrobacterium group</taxon>
        <taxon>Pararhizobium</taxon>
    </lineage>
</organism>
<dbReference type="Proteomes" id="UP000320314">
    <property type="component" value="Unassembled WGS sequence"/>
</dbReference>
<dbReference type="OrthoDB" id="9778801at2"/>
<evidence type="ECO:0000313" key="1">
    <source>
        <dbReference type="EMBL" id="TPW26411.1"/>
    </source>
</evidence>
<comment type="caution">
    <text evidence="1">The sequence shown here is derived from an EMBL/GenBank/DDBJ whole genome shotgun (WGS) entry which is preliminary data.</text>
</comment>
<reference evidence="1 2" key="1">
    <citation type="submission" date="2019-06" db="EMBL/GenBank/DDBJ databases">
        <authorList>
            <person name="Li M."/>
        </authorList>
    </citation>
    <scope>NUCLEOTIDE SEQUENCE [LARGE SCALE GENOMIC DNA]</scope>
    <source>
        <strain evidence="1 2">BGMRC6574</strain>
    </source>
</reference>
<protein>
    <submittedName>
        <fullName evidence="1">DUF1365 domain-containing protein</fullName>
    </submittedName>
</protein>
<dbReference type="AlphaFoldDB" id="A0A506TZK9"/>
<gene>
    <name evidence="1" type="ORF">FJU11_15150</name>
</gene>
<name>A0A506TZK9_9HYPH</name>
<dbReference type="InterPro" id="IPR010775">
    <property type="entry name" value="DUF1365"/>
</dbReference>
<dbReference type="Pfam" id="PF07103">
    <property type="entry name" value="DUF1365"/>
    <property type="match status" value="1"/>
</dbReference>
<proteinExistence type="predicted"/>
<keyword evidence="2" id="KW-1185">Reference proteome</keyword>
<sequence length="292" mass="32707">METLRPARARPHRLPPLALYSGKVMHARLKPVAHRFTYAVFSMVVDIDRLAEAGKSCRLLSVDRANVLSFHAADHVDGGHATLRAYVESLLNQAGLAGKARRVLLACYPRVLGYVFNPLSIYYAYDAEDRPIALIYAVRNTFGERHTYVCPIAEGEQTAAGIRQRCDKGFHVSPFVPMAMRYHFRIGEPAEALRWRILETDAQGPLLSATYSARRLPLNDRTVLGLLAHMPAMTWKVIAGIHIEAFRLWAKGARYIPRPDPPAPVSVHRAGIRLDGDDREGDAEWRIHGATR</sequence>